<sequence length="585" mass="63254">MGLTGTQVKAVLTTVGAAGGRKVDTFDNIAMHLNATMSDIGLRTAQGCATFLANVTQETAFFGTFTEFGGPKTYDPYRGRGAIQTTGKGNYRAIGSFLKKRGLVTDSDVFVRDPKSLASADFAWHTATEYYTRSRGGRAWQVGGLQYTSLAMLSDANASIGVIAKAINRGNPSATHDAFGIEDRRALWEAYKELGSALIPMRPMGLVGAPVAQPGAAPAKFDDGFLGPGTWTAFMRITRASQRRFAVQNLQRHLNMRGFTGIDGRPIVDDGEGLLDNTKGPTKGTHTQWALAKALGTTAGGGVFGSPSEVLARWQRQLKVGRTLPLPAATVAPARPRTVVLKPPRQTHGTTPVAGLQASFESWKFPGPGADVSLLEAFSRLVEFRLQATYGAYCLEDNVREKEDWHDNHVEKKTSAHQGMQKIWFVKTVDGRGLAMGADWNASKKEAEFMTVAAGLAAECGLRCHVEGDHLHVDTWSERIRTWTLPDKIGRPTNGLLAVDGSWGESTTRRLRYVLGMPASSSFDSDVVRTLQSRLNNVSHLDLPLSGAFDAATEAALGARLGTKTKSGDRLYVSLLQQSLNLQRI</sequence>
<accession>A0A0K1JER9</accession>
<evidence type="ECO:0000313" key="1">
    <source>
        <dbReference type="EMBL" id="AKU15098.1"/>
    </source>
</evidence>
<gene>
    <name evidence="1" type="ORF">VV02_03175</name>
</gene>
<organism evidence="1 2">
    <name type="scientific">Luteipulveratus mongoliensis</name>
    <dbReference type="NCBI Taxonomy" id="571913"/>
    <lineage>
        <taxon>Bacteria</taxon>
        <taxon>Bacillati</taxon>
        <taxon>Actinomycetota</taxon>
        <taxon>Actinomycetes</taxon>
        <taxon>Micrococcales</taxon>
        <taxon>Dermacoccaceae</taxon>
        <taxon>Luteipulveratus</taxon>
    </lineage>
</organism>
<dbReference type="Gene3D" id="1.10.530.10">
    <property type="match status" value="1"/>
</dbReference>
<dbReference type="InterPro" id="IPR023346">
    <property type="entry name" value="Lysozyme-like_dom_sf"/>
</dbReference>
<dbReference type="RefSeq" id="WP_052589757.1">
    <property type="nucleotide sequence ID" value="NZ_CP011112.1"/>
</dbReference>
<reference evidence="1 2" key="1">
    <citation type="submission" date="2015-03" db="EMBL/GenBank/DDBJ databases">
        <title>Luteipulveratus halotolerans sp. nov., a novel actinobacterium (Dermacoccaceae) from Sarawak, Malaysia.</title>
        <authorList>
            <person name="Juboi H."/>
            <person name="Basik A."/>
            <person name="Shamsul S.S."/>
            <person name="Arnold P."/>
            <person name="Schmitt E.K."/>
            <person name="Sanglier J.-J."/>
            <person name="Yeo T."/>
        </authorList>
    </citation>
    <scope>NUCLEOTIDE SEQUENCE [LARGE SCALE GENOMIC DNA]</scope>
    <source>
        <strain evidence="1 2">MN07-A0370</strain>
    </source>
</reference>
<dbReference type="EMBL" id="CP011112">
    <property type="protein sequence ID" value="AKU15098.1"/>
    <property type="molecule type" value="Genomic_DNA"/>
</dbReference>
<dbReference type="SUPFAM" id="SSF53955">
    <property type="entry name" value="Lysozyme-like"/>
    <property type="match status" value="1"/>
</dbReference>
<dbReference type="KEGG" id="lmoi:VV02_03175"/>
<keyword evidence="2" id="KW-1185">Reference proteome</keyword>
<evidence type="ECO:0000313" key="2">
    <source>
        <dbReference type="Proteomes" id="UP000066480"/>
    </source>
</evidence>
<dbReference type="AlphaFoldDB" id="A0A0K1JER9"/>
<proteinExistence type="predicted"/>
<dbReference type="Proteomes" id="UP000066480">
    <property type="component" value="Chromosome"/>
</dbReference>
<name>A0A0K1JER9_9MICO</name>
<protein>
    <submittedName>
        <fullName evidence="1">Uncharacterized protein</fullName>
    </submittedName>
</protein>
<dbReference type="OrthoDB" id="3809801at2"/>